<dbReference type="EMBL" id="BGPR01001698">
    <property type="protein sequence ID" value="GBM59780.1"/>
    <property type="molecule type" value="Genomic_DNA"/>
</dbReference>
<name>A0A4Y2H143_ARAVE</name>
<comment type="caution">
    <text evidence="1">The sequence shown here is derived from an EMBL/GenBank/DDBJ whole genome shotgun (WGS) entry which is preliminary data.</text>
</comment>
<gene>
    <name evidence="1" type="ORF">AVEN_6654_1</name>
</gene>
<protein>
    <submittedName>
        <fullName evidence="1">Uncharacterized protein</fullName>
    </submittedName>
</protein>
<evidence type="ECO:0000313" key="1">
    <source>
        <dbReference type="EMBL" id="GBM59780.1"/>
    </source>
</evidence>
<keyword evidence="2" id="KW-1185">Reference proteome</keyword>
<dbReference type="AlphaFoldDB" id="A0A4Y2H143"/>
<dbReference type="Proteomes" id="UP000499080">
    <property type="component" value="Unassembled WGS sequence"/>
</dbReference>
<sequence>MKPKDIPYMLNYAQIKKESRYHRKRDILFFKVFVLDGCPVSTTSMKTEFASVWVELRLLSTPLDNRTPERPTTKLPCSQLSIPTVGWFLSFLTTGAIQV</sequence>
<reference evidence="1 2" key="1">
    <citation type="journal article" date="2019" name="Sci. Rep.">
        <title>Orb-weaving spider Araneus ventricosus genome elucidates the spidroin gene catalogue.</title>
        <authorList>
            <person name="Kono N."/>
            <person name="Nakamura H."/>
            <person name="Ohtoshi R."/>
            <person name="Moran D.A.P."/>
            <person name="Shinohara A."/>
            <person name="Yoshida Y."/>
            <person name="Fujiwara M."/>
            <person name="Mori M."/>
            <person name="Tomita M."/>
            <person name="Arakawa K."/>
        </authorList>
    </citation>
    <scope>NUCLEOTIDE SEQUENCE [LARGE SCALE GENOMIC DNA]</scope>
</reference>
<proteinExistence type="predicted"/>
<accession>A0A4Y2H143</accession>
<organism evidence="1 2">
    <name type="scientific">Araneus ventricosus</name>
    <name type="common">Orbweaver spider</name>
    <name type="synonym">Epeira ventricosa</name>
    <dbReference type="NCBI Taxonomy" id="182803"/>
    <lineage>
        <taxon>Eukaryota</taxon>
        <taxon>Metazoa</taxon>
        <taxon>Ecdysozoa</taxon>
        <taxon>Arthropoda</taxon>
        <taxon>Chelicerata</taxon>
        <taxon>Arachnida</taxon>
        <taxon>Araneae</taxon>
        <taxon>Araneomorphae</taxon>
        <taxon>Entelegynae</taxon>
        <taxon>Araneoidea</taxon>
        <taxon>Araneidae</taxon>
        <taxon>Araneus</taxon>
    </lineage>
</organism>
<evidence type="ECO:0000313" key="2">
    <source>
        <dbReference type="Proteomes" id="UP000499080"/>
    </source>
</evidence>